<accession>A0A2Z6MEQ0</accession>
<gene>
    <name evidence="2" type="ORF">TSUD_385090</name>
</gene>
<protein>
    <recommendedName>
        <fullName evidence="4">DUF674 family protein</fullName>
    </recommendedName>
</protein>
<reference evidence="3" key="1">
    <citation type="journal article" date="2017" name="Front. Plant Sci.">
        <title>Climate Clever Clovers: New Paradigm to Reduce the Environmental Footprint of Ruminants by Breeding Low Methanogenic Forages Utilizing Haplotype Variation.</title>
        <authorList>
            <person name="Kaur P."/>
            <person name="Appels R."/>
            <person name="Bayer P.E."/>
            <person name="Keeble-Gagnere G."/>
            <person name="Wang J."/>
            <person name="Hirakawa H."/>
            <person name="Shirasawa K."/>
            <person name="Vercoe P."/>
            <person name="Stefanova K."/>
            <person name="Durmic Z."/>
            <person name="Nichols P."/>
            <person name="Revell C."/>
            <person name="Isobe S.N."/>
            <person name="Edwards D."/>
            <person name="Erskine W."/>
        </authorList>
    </citation>
    <scope>NUCLEOTIDE SEQUENCE [LARGE SCALE GENOMIC DNA]</scope>
    <source>
        <strain evidence="3">cv. Daliak</strain>
    </source>
</reference>
<evidence type="ECO:0008006" key="4">
    <source>
        <dbReference type="Google" id="ProtNLM"/>
    </source>
</evidence>
<feature type="signal peptide" evidence="1">
    <location>
        <begin position="1"/>
        <end position="23"/>
    </location>
</feature>
<feature type="chain" id="PRO_5016310314" description="DUF674 family protein" evidence="1">
    <location>
        <begin position="24"/>
        <end position="403"/>
    </location>
</feature>
<organism evidence="2 3">
    <name type="scientific">Trifolium subterraneum</name>
    <name type="common">Subterranean clover</name>
    <dbReference type="NCBI Taxonomy" id="3900"/>
    <lineage>
        <taxon>Eukaryota</taxon>
        <taxon>Viridiplantae</taxon>
        <taxon>Streptophyta</taxon>
        <taxon>Embryophyta</taxon>
        <taxon>Tracheophyta</taxon>
        <taxon>Spermatophyta</taxon>
        <taxon>Magnoliopsida</taxon>
        <taxon>eudicotyledons</taxon>
        <taxon>Gunneridae</taxon>
        <taxon>Pentapetalae</taxon>
        <taxon>rosids</taxon>
        <taxon>fabids</taxon>
        <taxon>Fabales</taxon>
        <taxon>Fabaceae</taxon>
        <taxon>Papilionoideae</taxon>
        <taxon>50 kb inversion clade</taxon>
        <taxon>NPAAA clade</taxon>
        <taxon>Hologalegina</taxon>
        <taxon>IRL clade</taxon>
        <taxon>Trifolieae</taxon>
        <taxon>Trifolium</taxon>
    </lineage>
</organism>
<dbReference type="InterPro" id="IPR007750">
    <property type="entry name" value="DUF674"/>
</dbReference>
<name>A0A2Z6MEQ0_TRISU</name>
<dbReference type="Pfam" id="PF05056">
    <property type="entry name" value="DUF674"/>
    <property type="match status" value="1"/>
</dbReference>
<dbReference type="Proteomes" id="UP000242715">
    <property type="component" value="Unassembled WGS sequence"/>
</dbReference>
<dbReference type="EMBL" id="DF973422">
    <property type="protein sequence ID" value="GAU30288.1"/>
    <property type="molecule type" value="Genomic_DNA"/>
</dbReference>
<dbReference type="PANTHER" id="PTHR33103:SF27">
    <property type="entry name" value="OS04G0594700 PROTEIN"/>
    <property type="match status" value="1"/>
</dbReference>
<dbReference type="OrthoDB" id="1277335at2759"/>
<keyword evidence="1" id="KW-0732">Signal</keyword>
<dbReference type="AlphaFoldDB" id="A0A2Z6MEQ0"/>
<evidence type="ECO:0000313" key="3">
    <source>
        <dbReference type="Proteomes" id="UP000242715"/>
    </source>
</evidence>
<dbReference type="PANTHER" id="PTHR33103">
    <property type="entry name" value="OS01G0153900 PROTEIN"/>
    <property type="match status" value="1"/>
</dbReference>
<proteinExistence type="predicted"/>
<sequence>MLAGKDFVDVLLSFLTLPLGTIARLVAKESNIEAVKFGSISSLYQSVKDLDQKYLWNPTCKEMVLNPRNSMEGYCRKLRLNIDDTEPVEYFFCENFECNSSVEEGKNCLSLFRNKKCGCGKVVDILKLSLVTKTPLTDFVFKKNPFPLQRKQSELRVREVKSDNARQISVKVVRRKSTGEILFVEAGEDFIDFVFSFLTFPFGGVSHMLEGFSSLNCIDSLYKSVSKLSPDIYLMSQGVKEKLSNPLITAQFELSNQILPIRTVPLPVYYYNYCHTYLSKSHFHRFVTTNAAITTHKPHGYSSVPLNLVDPKFSSSKSSSSGEYVIGPSIYMVTDDLVVSPISSFNAISHLNSLNVPLLDVEERVVRIGLNEGLGILKASLTSTSALTNGLNQFIKTTIKEEK</sequence>
<keyword evidence="3" id="KW-1185">Reference proteome</keyword>
<evidence type="ECO:0000256" key="1">
    <source>
        <dbReference type="SAM" id="SignalP"/>
    </source>
</evidence>
<evidence type="ECO:0000313" key="2">
    <source>
        <dbReference type="EMBL" id="GAU30288.1"/>
    </source>
</evidence>